<name>A0AAQ3U240_PASNO</name>
<feature type="compositionally biased region" description="Polar residues" evidence="1">
    <location>
        <begin position="79"/>
        <end position="90"/>
    </location>
</feature>
<reference evidence="2 3" key="1">
    <citation type="submission" date="2024-02" db="EMBL/GenBank/DDBJ databases">
        <title>High-quality chromosome-scale genome assembly of Pensacola bahiagrass (Paspalum notatum Flugge var. saurae).</title>
        <authorList>
            <person name="Vega J.M."/>
            <person name="Podio M."/>
            <person name="Orjuela J."/>
            <person name="Siena L.A."/>
            <person name="Pessino S.C."/>
            <person name="Combes M.C."/>
            <person name="Mariac C."/>
            <person name="Albertini E."/>
            <person name="Pupilli F."/>
            <person name="Ortiz J.P.A."/>
            <person name="Leblanc O."/>
        </authorList>
    </citation>
    <scope>NUCLEOTIDE SEQUENCE [LARGE SCALE GENOMIC DNA]</scope>
    <source>
        <strain evidence="2">R1</strain>
        <tissue evidence="2">Leaf</tissue>
    </source>
</reference>
<feature type="compositionally biased region" description="Basic residues" evidence="1">
    <location>
        <begin position="18"/>
        <end position="40"/>
    </location>
</feature>
<sequence length="251" mass="27549">MIEAIGAGVSTSPSPGRLHSRRTHPGRRGRRRVAAYRRRAATFAGDKQTPVPFLRSSGPWRLAVGPPATPATSRRRKSATNVDLQNPNSTRPLRRPASHRPRRRLLRAVAQPALPRPAPPYAVGRLRTEVASCKLQNAILPVVDNTSARKLEKVSEMSLGYAEKLSYREDVGAVGMPEMFDPPEVVQDKAAAQRCGRSFQVSADVRITVANGGQLSCVGVYRCESFPILVESFQDQVFAIRLVDYDIILGT</sequence>
<dbReference type="AlphaFoldDB" id="A0AAQ3U240"/>
<evidence type="ECO:0000256" key="1">
    <source>
        <dbReference type="SAM" id="MobiDB-lite"/>
    </source>
</evidence>
<protein>
    <submittedName>
        <fullName evidence="2">Uncharacterized protein</fullName>
    </submittedName>
</protein>
<dbReference type="Proteomes" id="UP001341281">
    <property type="component" value="Chromosome 07"/>
</dbReference>
<evidence type="ECO:0000313" key="3">
    <source>
        <dbReference type="Proteomes" id="UP001341281"/>
    </source>
</evidence>
<proteinExistence type="predicted"/>
<accession>A0AAQ3U240</accession>
<dbReference type="EMBL" id="CP144751">
    <property type="protein sequence ID" value="WVZ84031.1"/>
    <property type="molecule type" value="Genomic_DNA"/>
</dbReference>
<keyword evidence="3" id="KW-1185">Reference proteome</keyword>
<gene>
    <name evidence="2" type="ORF">U9M48_031110</name>
</gene>
<feature type="compositionally biased region" description="Basic residues" evidence="1">
    <location>
        <begin position="92"/>
        <end position="102"/>
    </location>
</feature>
<feature type="region of interest" description="Disordered" evidence="1">
    <location>
        <begin position="1"/>
        <end position="102"/>
    </location>
</feature>
<organism evidence="2 3">
    <name type="scientific">Paspalum notatum var. saurae</name>
    <dbReference type="NCBI Taxonomy" id="547442"/>
    <lineage>
        <taxon>Eukaryota</taxon>
        <taxon>Viridiplantae</taxon>
        <taxon>Streptophyta</taxon>
        <taxon>Embryophyta</taxon>
        <taxon>Tracheophyta</taxon>
        <taxon>Spermatophyta</taxon>
        <taxon>Magnoliopsida</taxon>
        <taxon>Liliopsida</taxon>
        <taxon>Poales</taxon>
        <taxon>Poaceae</taxon>
        <taxon>PACMAD clade</taxon>
        <taxon>Panicoideae</taxon>
        <taxon>Andropogonodae</taxon>
        <taxon>Paspaleae</taxon>
        <taxon>Paspalinae</taxon>
        <taxon>Paspalum</taxon>
    </lineage>
</organism>
<evidence type="ECO:0000313" key="2">
    <source>
        <dbReference type="EMBL" id="WVZ84031.1"/>
    </source>
</evidence>